<sequence length="189" mass="22540">MHFTSSNLVRRIINSSYHPFHVIPKPSIWPKRERLRRFIAWQYGSSRDTVRMGTRQQNKIFHYMDMQRQDETKLEQFYAETRLKAALTEHHMEYKYFKARLEEAHILLDNVVLSQLAVYEPRTFKTLVDLCKKLSEEQGLAMISDAGELDYVTTSQDLHGEPYLKPKYYPKGPSNNHTTRPRKLKEEEY</sequence>
<reference evidence="2" key="1">
    <citation type="submission" date="2022-11" db="UniProtKB">
        <authorList>
            <consortium name="WormBaseParasite"/>
        </authorList>
    </citation>
    <scope>IDENTIFICATION</scope>
</reference>
<dbReference type="WBParaSite" id="JU765_v2.g12633.t1">
    <property type="protein sequence ID" value="JU765_v2.g12633.t1"/>
    <property type="gene ID" value="JU765_v2.g12633"/>
</dbReference>
<protein>
    <submittedName>
        <fullName evidence="2">Mitochondrial ribosomal protein L20</fullName>
    </submittedName>
</protein>
<organism evidence="1 2">
    <name type="scientific">Panagrolaimus sp. JU765</name>
    <dbReference type="NCBI Taxonomy" id="591449"/>
    <lineage>
        <taxon>Eukaryota</taxon>
        <taxon>Metazoa</taxon>
        <taxon>Ecdysozoa</taxon>
        <taxon>Nematoda</taxon>
        <taxon>Chromadorea</taxon>
        <taxon>Rhabditida</taxon>
        <taxon>Tylenchina</taxon>
        <taxon>Panagrolaimomorpha</taxon>
        <taxon>Panagrolaimoidea</taxon>
        <taxon>Panagrolaimidae</taxon>
        <taxon>Panagrolaimus</taxon>
    </lineage>
</organism>
<accession>A0AC34Q3G8</accession>
<name>A0AC34Q3G8_9BILA</name>
<evidence type="ECO:0000313" key="1">
    <source>
        <dbReference type="Proteomes" id="UP000887576"/>
    </source>
</evidence>
<dbReference type="Proteomes" id="UP000887576">
    <property type="component" value="Unplaced"/>
</dbReference>
<evidence type="ECO:0000313" key="2">
    <source>
        <dbReference type="WBParaSite" id="JU765_v2.g12633.t1"/>
    </source>
</evidence>
<proteinExistence type="predicted"/>